<keyword evidence="1" id="KW-0732">Signal</keyword>
<dbReference type="PATRIC" id="fig|1177755.3.peg.2388"/>
<feature type="signal peptide" evidence="1">
    <location>
        <begin position="1"/>
        <end position="20"/>
    </location>
</feature>
<protein>
    <submittedName>
        <fullName evidence="3">Excalibur calcium-binding domain protein</fullName>
    </submittedName>
</protein>
<evidence type="ECO:0000259" key="2">
    <source>
        <dbReference type="Pfam" id="PF05901"/>
    </source>
</evidence>
<dbReference type="Pfam" id="PF05901">
    <property type="entry name" value="Excalibur"/>
    <property type="match status" value="1"/>
</dbReference>
<gene>
    <name evidence="3" type="ORF">A7A08_02373</name>
</gene>
<proteinExistence type="predicted"/>
<dbReference type="AlphaFoldDB" id="A0A1E2RWV8"/>
<feature type="chain" id="PRO_5009116454" evidence="1">
    <location>
        <begin position="21"/>
        <end position="74"/>
    </location>
</feature>
<dbReference type="RefSeq" id="WP_245290905.1">
    <property type="nucleotide sequence ID" value="NZ_MASI01000006.1"/>
</dbReference>
<dbReference type="EMBL" id="MASI01000006">
    <property type="protein sequence ID" value="ODA66605.1"/>
    <property type="molecule type" value="Genomic_DNA"/>
</dbReference>
<reference evidence="3 4" key="1">
    <citation type="submission" date="2016-07" db="EMBL/GenBank/DDBJ databases">
        <title>Draft genome sequence of Methyloligella halotolerans C2T (VKM B-2706T=CCUG 61687T=DSM 25045T), a halotolerant polyhydroxybutyrate accumulating methylotroph.</title>
        <authorList>
            <person name="Vasilenko O.V."/>
            <person name="Doronina N.V."/>
            <person name="Poroshina M.N."/>
            <person name="Tarlachkov S.V."/>
            <person name="Trotsenko Y.A."/>
        </authorList>
    </citation>
    <scope>NUCLEOTIDE SEQUENCE [LARGE SCALE GENOMIC DNA]</scope>
    <source>
        <strain evidence="3 4">VKM B-2706</strain>
    </source>
</reference>
<comment type="caution">
    <text evidence="3">The sequence shown here is derived from an EMBL/GenBank/DDBJ whole genome shotgun (WGS) entry which is preliminary data.</text>
</comment>
<evidence type="ECO:0000313" key="4">
    <source>
        <dbReference type="Proteomes" id="UP000095087"/>
    </source>
</evidence>
<dbReference type="InterPro" id="IPR008613">
    <property type="entry name" value="Excalibur_Ca-bd_domain"/>
</dbReference>
<dbReference type="STRING" id="1177755.A7A08_02373"/>
<organism evidence="3 4">
    <name type="scientific">Methyloligella halotolerans</name>
    <dbReference type="NCBI Taxonomy" id="1177755"/>
    <lineage>
        <taxon>Bacteria</taxon>
        <taxon>Pseudomonadati</taxon>
        <taxon>Pseudomonadota</taxon>
        <taxon>Alphaproteobacteria</taxon>
        <taxon>Hyphomicrobiales</taxon>
        <taxon>Hyphomicrobiaceae</taxon>
        <taxon>Methyloligella</taxon>
    </lineage>
</organism>
<evidence type="ECO:0000313" key="3">
    <source>
        <dbReference type="EMBL" id="ODA66605.1"/>
    </source>
</evidence>
<accession>A0A1E2RWV8</accession>
<evidence type="ECO:0000256" key="1">
    <source>
        <dbReference type="SAM" id="SignalP"/>
    </source>
</evidence>
<feature type="domain" description="Excalibur calcium-binding" evidence="2">
    <location>
        <begin position="22"/>
        <end position="54"/>
    </location>
</feature>
<dbReference type="Proteomes" id="UP000095087">
    <property type="component" value="Unassembled WGS sequence"/>
</dbReference>
<sequence length="74" mass="7858">MRICVLLCLLAMLGATSAEAVTCKEFSSCEQAVRAWCAGVHPRADGDNDGIPCENVCPTRAKVEAIEESIGCSR</sequence>
<name>A0A1E2RWV8_9HYPH</name>
<keyword evidence="4" id="KW-1185">Reference proteome</keyword>